<dbReference type="GO" id="GO:0051538">
    <property type="term" value="F:3 iron, 4 sulfur cluster binding"/>
    <property type="evidence" value="ECO:0007669"/>
    <property type="project" value="UniProtKB-KW"/>
</dbReference>
<evidence type="ECO:0000259" key="4">
    <source>
        <dbReference type="Pfam" id="PF01058"/>
    </source>
</evidence>
<comment type="cofactor">
    <cofactor evidence="1">
        <name>[3Fe-4S] cluster</name>
        <dbReference type="ChEBI" id="CHEBI:21137"/>
    </cofactor>
</comment>
<keyword evidence="3" id="KW-0003">3Fe-4S</keyword>
<dbReference type="AlphaFoldDB" id="A0A1B4V5B0"/>
<dbReference type="RefSeq" id="WP_096461192.1">
    <property type="nucleotide sequence ID" value="NZ_AP014936.1"/>
</dbReference>
<accession>A0A1B4V5B0</accession>
<dbReference type="InterPro" id="IPR037024">
    <property type="entry name" value="NiFe_Hase_small_N_sf"/>
</dbReference>
<name>A0A1B4V5B0_9GAMM</name>
<keyword evidence="2" id="KW-0560">Oxidoreductase</keyword>
<reference evidence="5 6" key="1">
    <citation type="submission" date="2015-08" db="EMBL/GenBank/DDBJ databases">
        <title>Complete genome sequence of Sulfurifustis variabilis.</title>
        <authorList>
            <person name="Miura A."/>
            <person name="Kojima H."/>
            <person name="Fukui M."/>
        </authorList>
    </citation>
    <scope>NUCLEOTIDE SEQUENCE [LARGE SCALE GENOMIC DNA]</scope>
    <source>
        <strain evidence="6">skN76</strain>
    </source>
</reference>
<feature type="domain" description="NADH:ubiquinone oxidoreductase-like 20kDa subunit" evidence="4">
    <location>
        <begin position="14"/>
        <end position="150"/>
    </location>
</feature>
<organism evidence="5 6">
    <name type="scientific">Sulfurifustis variabilis</name>
    <dbReference type="NCBI Taxonomy" id="1675686"/>
    <lineage>
        <taxon>Bacteria</taxon>
        <taxon>Pseudomonadati</taxon>
        <taxon>Pseudomonadota</taxon>
        <taxon>Gammaproteobacteria</taxon>
        <taxon>Acidiferrobacterales</taxon>
        <taxon>Acidiferrobacteraceae</taxon>
        <taxon>Sulfurifustis</taxon>
    </lineage>
</organism>
<dbReference type="KEGG" id="sva:SVA_2158"/>
<dbReference type="Gene3D" id="3.40.50.700">
    <property type="entry name" value="NADH:ubiquinone oxidoreductase-like, 20kDa subunit"/>
    <property type="match status" value="1"/>
</dbReference>
<dbReference type="GO" id="GO:0016491">
    <property type="term" value="F:oxidoreductase activity"/>
    <property type="evidence" value="ECO:0007669"/>
    <property type="project" value="UniProtKB-KW"/>
</dbReference>
<evidence type="ECO:0000313" key="6">
    <source>
        <dbReference type="Proteomes" id="UP000218899"/>
    </source>
</evidence>
<evidence type="ECO:0000256" key="3">
    <source>
        <dbReference type="ARBA" id="ARBA00023291"/>
    </source>
</evidence>
<evidence type="ECO:0000313" key="5">
    <source>
        <dbReference type="EMBL" id="BAU48708.1"/>
    </source>
</evidence>
<keyword evidence="6" id="KW-1185">Reference proteome</keyword>
<sequence>MAKPRVAVHKFTSCDGCQLQFLTLEAELLTLADRVEIVHFWEASSDIGPGPYDVSFLEGSVSTEENLERVREIRAVSQVVIAIGACAAAGGIQALRNRHRHEDFLKAAYPQPEHIDSLPHSTAFSDHIRVDYALPGCPPDQGELKRVLADLLAGVRPRVPDESVCMECKRAGNVCVLVASGEPCMGPVTRIGCGALCPAHERDCYGCFGPQAGGNPVALGRRFLGLGLSGDAIARRYRFIYNWDPTFREAAEIWEKAADEHAPLPGPGEVP</sequence>
<evidence type="ECO:0000256" key="1">
    <source>
        <dbReference type="ARBA" id="ARBA00001927"/>
    </source>
</evidence>
<dbReference type="PANTHER" id="PTHR42845">
    <property type="entry name" value="COENZYME F420-REDUCING HYDROGENASE, GAMMA SUBUNIT"/>
    <property type="match status" value="1"/>
</dbReference>
<gene>
    <name evidence="5" type="ORF">SVA_2158</name>
</gene>
<dbReference type="SUPFAM" id="SSF56770">
    <property type="entry name" value="HydA/Nqo6-like"/>
    <property type="match status" value="1"/>
</dbReference>
<evidence type="ECO:0000256" key="2">
    <source>
        <dbReference type="ARBA" id="ARBA00023002"/>
    </source>
</evidence>
<dbReference type="EMBL" id="AP014936">
    <property type="protein sequence ID" value="BAU48708.1"/>
    <property type="molecule type" value="Genomic_DNA"/>
</dbReference>
<keyword evidence="3" id="KW-0479">Metal-binding</keyword>
<dbReference type="InterPro" id="IPR051349">
    <property type="entry name" value="Hydrogenase_assoc-protein"/>
</dbReference>
<dbReference type="Proteomes" id="UP000218899">
    <property type="component" value="Chromosome"/>
</dbReference>
<proteinExistence type="predicted"/>
<dbReference type="InterPro" id="IPR006137">
    <property type="entry name" value="NADH_UbQ_OxRdtase-like_20kDa"/>
</dbReference>
<keyword evidence="3" id="KW-0411">Iron-sulfur</keyword>
<keyword evidence="3" id="KW-0408">Iron</keyword>
<dbReference type="Pfam" id="PF01058">
    <property type="entry name" value="Oxidored_q6"/>
    <property type="match status" value="1"/>
</dbReference>
<dbReference type="PANTHER" id="PTHR42845:SF3">
    <property type="entry name" value="CYTOSOLIC NIFE-HYDROGENASE, DELTA SUBUNIT"/>
    <property type="match status" value="1"/>
</dbReference>
<dbReference type="OrthoDB" id="9787729at2"/>
<protein>
    <submittedName>
        <fullName evidence="5">Sulfhydrogenase subunit delta</fullName>
    </submittedName>
</protein>